<dbReference type="EMBL" id="ATBP01000025">
    <property type="protein sequence ID" value="ETR74032.1"/>
    <property type="molecule type" value="Genomic_DNA"/>
</dbReference>
<sequence>MPEFIKNYRILYKTICLTGLTVICLFSSISLQSFDKKSLFMSKCCSCHNGSGEAKTISPSMNAVKQWKRFFKKNKHKRKYKDISAVVSEAESDAILSYLIEHAADSQKPQAFGLR</sequence>
<name>A0A1V1PGK5_9BACT</name>
<gene>
    <name evidence="1" type="ORF">OMM_06568</name>
</gene>
<organism evidence="1 2">
    <name type="scientific">Candidatus Magnetoglobus multicellularis str. Araruama</name>
    <dbReference type="NCBI Taxonomy" id="890399"/>
    <lineage>
        <taxon>Bacteria</taxon>
        <taxon>Pseudomonadati</taxon>
        <taxon>Thermodesulfobacteriota</taxon>
        <taxon>Desulfobacteria</taxon>
        <taxon>Desulfobacterales</taxon>
        <taxon>Desulfobacteraceae</taxon>
        <taxon>Candidatus Magnetoglobus</taxon>
    </lineage>
</organism>
<dbReference type="GO" id="GO:0020037">
    <property type="term" value="F:heme binding"/>
    <property type="evidence" value="ECO:0007669"/>
    <property type="project" value="InterPro"/>
</dbReference>
<dbReference type="Proteomes" id="UP000189670">
    <property type="component" value="Unassembled WGS sequence"/>
</dbReference>
<proteinExistence type="predicted"/>
<accession>A0A1V1PGK5</accession>
<protein>
    <submittedName>
        <fullName evidence="1">Cytochrome c</fullName>
    </submittedName>
</protein>
<evidence type="ECO:0000313" key="1">
    <source>
        <dbReference type="EMBL" id="ETR74032.1"/>
    </source>
</evidence>
<reference evidence="2" key="1">
    <citation type="submission" date="2012-11" db="EMBL/GenBank/DDBJ databases">
        <authorList>
            <person name="Lucero-Rivera Y.E."/>
            <person name="Tovar-Ramirez D."/>
        </authorList>
    </citation>
    <scope>NUCLEOTIDE SEQUENCE [LARGE SCALE GENOMIC DNA]</scope>
    <source>
        <strain evidence="2">Araruama</strain>
    </source>
</reference>
<dbReference type="SUPFAM" id="SSF46626">
    <property type="entry name" value="Cytochrome c"/>
    <property type="match status" value="1"/>
</dbReference>
<evidence type="ECO:0000313" key="2">
    <source>
        <dbReference type="Proteomes" id="UP000189670"/>
    </source>
</evidence>
<dbReference type="InterPro" id="IPR036909">
    <property type="entry name" value="Cyt_c-like_dom_sf"/>
</dbReference>
<dbReference type="GO" id="GO:0009055">
    <property type="term" value="F:electron transfer activity"/>
    <property type="evidence" value="ECO:0007669"/>
    <property type="project" value="InterPro"/>
</dbReference>
<comment type="caution">
    <text evidence="1">The sequence shown here is derived from an EMBL/GenBank/DDBJ whole genome shotgun (WGS) entry which is preliminary data.</text>
</comment>
<dbReference type="AlphaFoldDB" id="A0A1V1PGK5"/>